<dbReference type="PROSITE" id="PS50883">
    <property type="entry name" value="EAL"/>
    <property type="match status" value="1"/>
</dbReference>
<dbReference type="SMART" id="SM00052">
    <property type="entry name" value="EAL"/>
    <property type="match status" value="1"/>
</dbReference>
<dbReference type="PANTHER" id="PTHR33121">
    <property type="entry name" value="CYCLIC DI-GMP PHOSPHODIESTERASE PDEF"/>
    <property type="match status" value="1"/>
</dbReference>
<dbReference type="InterPro" id="IPR050706">
    <property type="entry name" value="Cyclic-di-GMP_PDE-like"/>
</dbReference>
<dbReference type="SUPFAM" id="SSF141868">
    <property type="entry name" value="EAL domain-like"/>
    <property type="match status" value="1"/>
</dbReference>
<dbReference type="Proteomes" id="UP000494117">
    <property type="component" value="Unassembled WGS sequence"/>
</dbReference>
<dbReference type="CDD" id="cd01948">
    <property type="entry name" value="EAL"/>
    <property type="match status" value="1"/>
</dbReference>
<dbReference type="GO" id="GO:0071111">
    <property type="term" value="F:cyclic-guanylate-specific phosphodiesterase activity"/>
    <property type="evidence" value="ECO:0007669"/>
    <property type="project" value="InterPro"/>
</dbReference>
<sequence>MKRATAQYPPLGDDEVMSMARQGEGLSVALQPQFNLQSGEMVAAECLARWRHPMLGEIGPADFIPAVHRLGMDLPFFEQICRLAVAAAEASAQKGIYVPLAINASASTLSSHDAIGILARHAGAANIPLTRFRIELTEDQPVTRLESLRRSLKKFANAGCQVSMDDFGTGYASLQLLNALPISELKIDGRFVRRIRRDRKAREITRLSVLLGERLGLRVIAEGIESAPDIALLQSLGCNHGQGYVLSPPIMLSEFITSRMGRPGMGVIGLAGI</sequence>
<dbReference type="Gene3D" id="3.20.20.450">
    <property type="entry name" value="EAL domain"/>
    <property type="match status" value="1"/>
</dbReference>
<dbReference type="RefSeq" id="WP_175207032.1">
    <property type="nucleotide sequence ID" value="NZ_CAHLAR010000001.1"/>
</dbReference>
<dbReference type="PANTHER" id="PTHR33121:SF79">
    <property type="entry name" value="CYCLIC DI-GMP PHOSPHODIESTERASE PDED-RELATED"/>
    <property type="match status" value="1"/>
</dbReference>
<keyword evidence="3" id="KW-1185">Reference proteome</keyword>
<reference evidence="2 3" key="1">
    <citation type="submission" date="2020-04" db="EMBL/GenBank/DDBJ databases">
        <authorList>
            <person name="De Canck E."/>
        </authorList>
    </citation>
    <scope>NUCLEOTIDE SEQUENCE [LARGE SCALE GENOMIC DNA]</scope>
    <source>
        <strain evidence="2 3">LMG 26858</strain>
    </source>
</reference>
<evidence type="ECO:0000259" key="1">
    <source>
        <dbReference type="PROSITE" id="PS50883"/>
    </source>
</evidence>
<dbReference type="EMBL" id="CADILG010000012">
    <property type="protein sequence ID" value="CAB3859470.1"/>
    <property type="molecule type" value="Genomic_DNA"/>
</dbReference>
<dbReference type="InterPro" id="IPR001633">
    <property type="entry name" value="EAL_dom"/>
</dbReference>
<dbReference type="InterPro" id="IPR035919">
    <property type="entry name" value="EAL_sf"/>
</dbReference>
<evidence type="ECO:0000313" key="3">
    <source>
        <dbReference type="Proteomes" id="UP000494117"/>
    </source>
</evidence>
<evidence type="ECO:0000313" key="2">
    <source>
        <dbReference type="EMBL" id="CAB3859470.1"/>
    </source>
</evidence>
<proteinExistence type="predicted"/>
<gene>
    <name evidence="2" type="primary">cph2</name>
    <name evidence="2" type="ORF">LMG26858_02142</name>
</gene>
<accession>A0A6S7CRZ6</accession>
<dbReference type="Pfam" id="PF00563">
    <property type="entry name" value="EAL"/>
    <property type="match status" value="1"/>
</dbReference>
<feature type="domain" description="EAL" evidence="1">
    <location>
        <begin position="8"/>
        <end position="263"/>
    </location>
</feature>
<protein>
    <submittedName>
        <fullName evidence="2">Phytochrome-like protein cph2</fullName>
    </submittedName>
</protein>
<dbReference type="AlphaFoldDB" id="A0A6S7CRZ6"/>
<organism evidence="2 3">
    <name type="scientific">Achromobacter anxifer</name>
    <dbReference type="NCBI Taxonomy" id="1287737"/>
    <lineage>
        <taxon>Bacteria</taxon>
        <taxon>Pseudomonadati</taxon>
        <taxon>Pseudomonadota</taxon>
        <taxon>Betaproteobacteria</taxon>
        <taxon>Burkholderiales</taxon>
        <taxon>Alcaligenaceae</taxon>
        <taxon>Achromobacter</taxon>
    </lineage>
</organism>
<name>A0A6S7CRZ6_9BURK</name>